<protein>
    <submittedName>
        <fullName evidence="2">Uncharacterized protein</fullName>
    </submittedName>
</protein>
<dbReference type="RefSeq" id="WP_043164575.1">
    <property type="nucleotide sequence ID" value="NZ_JDUV01000003.1"/>
</dbReference>
<accession>A0A087A907</accession>
<dbReference type="STRING" id="1437609.BCAL_1273"/>
<dbReference type="Proteomes" id="UP000029072">
    <property type="component" value="Unassembled WGS sequence"/>
</dbReference>
<dbReference type="AlphaFoldDB" id="A0A087A907"/>
<gene>
    <name evidence="2" type="ORF">BCAL_1273</name>
</gene>
<reference evidence="2 3" key="1">
    <citation type="submission" date="2014-03" db="EMBL/GenBank/DDBJ databases">
        <title>Genomics of Bifidobacteria.</title>
        <authorList>
            <person name="Ventura M."/>
            <person name="Milani C."/>
            <person name="Lugli G.A."/>
        </authorList>
    </citation>
    <scope>NUCLEOTIDE SEQUENCE [LARGE SCALE GENOMIC DNA]</scope>
    <source>
        <strain evidence="2 3">DSM 23973</strain>
    </source>
</reference>
<sequence>MSIITTAFRYRVVATDATGNTRAAIYHTNNLREAKAIAANYTAAHAPDGSAHAEPNPEHGNGRTRKPHTRPTGEATR</sequence>
<organism evidence="2 3">
    <name type="scientific">Bifidobacterium callitrichos DSM 23973</name>
    <dbReference type="NCBI Taxonomy" id="1437609"/>
    <lineage>
        <taxon>Bacteria</taxon>
        <taxon>Bacillati</taxon>
        <taxon>Actinomycetota</taxon>
        <taxon>Actinomycetes</taxon>
        <taxon>Bifidobacteriales</taxon>
        <taxon>Bifidobacteriaceae</taxon>
        <taxon>Bifidobacterium</taxon>
    </lineage>
</organism>
<name>A0A087A907_9BIFI</name>
<evidence type="ECO:0000313" key="2">
    <source>
        <dbReference type="EMBL" id="KFI55257.1"/>
    </source>
</evidence>
<proteinExistence type="predicted"/>
<evidence type="ECO:0000313" key="3">
    <source>
        <dbReference type="Proteomes" id="UP000029072"/>
    </source>
</evidence>
<evidence type="ECO:0000256" key="1">
    <source>
        <dbReference type="SAM" id="MobiDB-lite"/>
    </source>
</evidence>
<comment type="caution">
    <text evidence="2">The sequence shown here is derived from an EMBL/GenBank/DDBJ whole genome shotgun (WGS) entry which is preliminary data.</text>
</comment>
<dbReference type="EMBL" id="JGYS01000006">
    <property type="protein sequence ID" value="KFI55257.1"/>
    <property type="molecule type" value="Genomic_DNA"/>
</dbReference>
<feature type="region of interest" description="Disordered" evidence="1">
    <location>
        <begin position="43"/>
        <end position="77"/>
    </location>
</feature>